<organism evidence="3 4">
    <name type="scientific">Mycobacterium persicum</name>
    <dbReference type="NCBI Taxonomy" id="1487726"/>
    <lineage>
        <taxon>Bacteria</taxon>
        <taxon>Bacillati</taxon>
        <taxon>Actinomycetota</taxon>
        <taxon>Actinomycetes</taxon>
        <taxon>Mycobacteriales</taxon>
        <taxon>Mycobacteriaceae</taxon>
        <taxon>Mycobacterium</taxon>
    </lineage>
</organism>
<evidence type="ECO:0000313" key="3">
    <source>
        <dbReference type="EMBL" id="ORC06893.1"/>
    </source>
</evidence>
<dbReference type="InterPro" id="IPR038332">
    <property type="entry name" value="PPE_sf"/>
</dbReference>
<dbReference type="PANTHER" id="PTHR46766:SF1">
    <property type="entry name" value="GLUTAMINE-RICH PROTEIN 2"/>
    <property type="match status" value="1"/>
</dbReference>
<sequence length="289" mass="29078">MYAGPRSEPLLRAAAAWDKLADDLYGTAASVGSITSALTDDGWRGAASDSMAAAVAPYLRWLTGTAAAAEQIAGQARAAACAFENAFAATVPPPVIAANRARLASLIGANATAQDTPGIAALEADYGEMWAQDACAMYRYANASASAVTLTPLAPPTLGESAPGFLAWDDDAGTPGMLAQTMAQVPAALRSLGRPAQSVSAASTIANMLRLKPFPSPVSAFVAAISGPLAMTSSGPPAPMATNMSGSSRPVVSAAWSRAALIGRLSVPRSWGAAAFGTTGLSFTAKSTA</sequence>
<comment type="caution">
    <text evidence="3">The sequence shown here is derived from an EMBL/GenBank/DDBJ whole genome shotgun (WGS) entry which is preliminary data.</text>
</comment>
<gene>
    <name evidence="3" type="ORF">B4U45_09970</name>
</gene>
<evidence type="ECO:0000259" key="2">
    <source>
        <dbReference type="Pfam" id="PF00823"/>
    </source>
</evidence>
<dbReference type="Proteomes" id="UP000192335">
    <property type="component" value="Unassembled WGS sequence"/>
</dbReference>
<dbReference type="SUPFAM" id="SSF140459">
    <property type="entry name" value="PE/PPE dimer-like"/>
    <property type="match status" value="1"/>
</dbReference>
<protein>
    <recommendedName>
        <fullName evidence="2">PPE domain-containing protein</fullName>
    </recommendedName>
</protein>
<dbReference type="GeneID" id="66597653"/>
<dbReference type="OrthoDB" id="4752782at2"/>
<dbReference type="AlphaFoldDB" id="A0A8E2IQX3"/>
<dbReference type="PANTHER" id="PTHR46766">
    <property type="entry name" value="GLUTAMINE-RICH PROTEIN 2"/>
    <property type="match status" value="1"/>
</dbReference>
<comment type="similarity">
    <text evidence="1">Belongs to the mycobacterial PPE family.</text>
</comment>
<accession>A0A8E2IQX3</accession>
<evidence type="ECO:0000256" key="1">
    <source>
        <dbReference type="ARBA" id="ARBA00010652"/>
    </source>
</evidence>
<evidence type="ECO:0000313" key="4">
    <source>
        <dbReference type="Proteomes" id="UP000192335"/>
    </source>
</evidence>
<feature type="domain" description="PPE" evidence="2">
    <location>
        <begin position="1"/>
        <end position="150"/>
    </location>
</feature>
<dbReference type="EMBL" id="MWQA01000001">
    <property type="protein sequence ID" value="ORC06893.1"/>
    <property type="molecule type" value="Genomic_DNA"/>
</dbReference>
<reference evidence="3 4" key="1">
    <citation type="submission" date="2017-02" db="EMBL/GenBank/DDBJ databases">
        <title>Mycobacterium kansasii genomes.</title>
        <authorList>
            <person name="Borowka P."/>
            <person name="Strapagiel D."/>
            <person name="Marciniak B."/>
            <person name="Lach J."/>
            <person name="Bakula Z."/>
            <person name="Van Ingen J."/>
            <person name="Safianowska A."/>
            <person name="Brzostek A."/>
            <person name="Dziadek J."/>
            <person name="Jagielski T."/>
        </authorList>
    </citation>
    <scope>NUCLEOTIDE SEQUENCE [LARGE SCALE GENOMIC DNA]</scope>
    <source>
        <strain evidence="3 4">12MK</strain>
    </source>
</reference>
<dbReference type="GO" id="GO:0052572">
    <property type="term" value="P:response to host immune response"/>
    <property type="evidence" value="ECO:0007669"/>
    <property type="project" value="TreeGrafter"/>
</dbReference>
<dbReference type="Gene3D" id="1.20.1260.20">
    <property type="entry name" value="PPE superfamily"/>
    <property type="match status" value="1"/>
</dbReference>
<dbReference type="RefSeq" id="WP_082275343.1">
    <property type="nucleotide sequence ID" value="NZ_LWCM01000077.1"/>
</dbReference>
<dbReference type="Pfam" id="PF00823">
    <property type="entry name" value="PPE"/>
    <property type="match status" value="1"/>
</dbReference>
<proteinExistence type="inferred from homology"/>
<dbReference type="InterPro" id="IPR000030">
    <property type="entry name" value="PPE_dom"/>
</dbReference>
<name>A0A8E2IQX3_9MYCO</name>